<feature type="transmembrane region" description="Helical" evidence="5">
    <location>
        <begin position="173"/>
        <end position="198"/>
    </location>
</feature>
<feature type="domain" description="ABC-2 type transporter transmembrane" evidence="6">
    <location>
        <begin position="19"/>
        <end position="409"/>
    </location>
</feature>
<evidence type="ECO:0000256" key="3">
    <source>
        <dbReference type="ARBA" id="ARBA00022989"/>
    </source>
</evidence>
<dbReference type="Gene3D" id="3.40.190.10">
    <property type="entry name" value="Periplasmic binding protein-like II"/>
    <property type="match status" value="1"/>
</dbReference>
<feature type="transmembrane region" description="Helical" evidence="5">
    <location>
        <begin position="239"/>
        <end position="258"/>
    </location>
</feature>
<keyword evidence="8" id="KW-1185">Reference proteome</keyword>
<name>A0A7D4QJY5_9SPHI</name>
<feature type="transmembrane region" description="Helical" evidence="5">
    <location>
        <begin position="335"/>
        <end position="355"/>
    </location>
</feature>
<evidence type="ECO:0000256" key="1">
    <source>
        <dbReference type="ARBA" id="ARBA00004141"/>
    </source>
</evidence>
<proteinExistence type="predicted"/>
<protein>
    <submittedName>
        <fullName evidence="7">ABC transporter permease</fullName>
    </submittedName>
</protein>
<evidence type="ECO:0000256" key="5">
    <source>
        <dbReference type="SAM" id="Phobius"/>
    </source>
</evidence>
<keyword evidence="2 5" id="KW-0812">Transmembrane</keyword>
<dbReference type="GO" id="GO:0016020">
    <property type="term" value="C:membrane"/>
    <property type="evidence" value="ECO:0007669"/>
    <property type="project" value="UniProtKB-SubCell"/>
</dbReference>
<reference evidence="7 8" key="1">
    <citation type="submission" date="2020-05" db="EMBL/GenBank/DDBJ databases">
        <title>Mucilaginibacter mali sp. nov.</title>
        <authorList>
            <person name="Kim H.S."/>
            <person name="Lee K.C."/>
            <person name="Suh M.K."/>
            <person name="Kim J.-S."/>
            <person name="Han K.-I."/>
            <person name="Eom M.K."/>
            <person name="Shin Y.K."/>
            <person name="Lee J.-S."/>
        </authorList>
    </citation>
    <scope>NUCLEOTIDE SEQUENCE [LARGE SCALE GENOMIC DNA]</scope>
    <source>
        <strain evidence="7 8">G2-14</strain>
    </source>
</reference>
<dbReference type="SUPFAM" id="SSF53850">
    <property type="entry name" value="Periplasmic binding protein-like II"/>
    <property type="match status" value="1"/>
</dbReference>
<organism evidence="7 8">
    <name type="scientific">Mucilaginibacter mali</name>
    <dbReference type="NCBI Taxonomy" id="2740462"/>
    <lineage>
        <taxon>Bacteria</taxon>
        <taxon>Pseudomonadati</taxon>
        <taxon>Bacteroidota</taxon>
        <taxon>Sphingobacteriia</taxon>
        <taxon>Sphingobacteriales</taxon>
        <taxon>Sphingobacteriaceae</taxon>
        <taxon>Mucilaginibacter</taxon>
    </lineage>
</organism>
<feature type="transmembrane region" description="Helical" evidence="5">
    <location>
        <begin position="210"/>
        <end position="233"/>
    </location>
</feature>
<accession>A0A7D4QJY5</accession>
<dbReference type="Proteomes" id="UP000505355">
    <property type="component" value="Chromosome"/>
</dbReference>
<evidence type="ECO:0000256" key="2">
    <source>
        <dbReference type="ARBA" id="ARBA00022692"/>
    </source>
</evidence>
<comment type="subcellular location">
    <subcellularLocation>
        <location evidence="1">Membrane</location>
        <topology evidence="1">Multi-pass membrane protein</topology>
    </subcellularLocation>
</comment>
<dbReference type="RefSeq" id="WP_173414700.1">
    <property type="nucleotide sequence ID" value="NZ_CP054139.1"/>
</dbReference>
<dbReference type="GO" id="GO:0140359">
    <property type="term" value="F:ABC-type transporter activity"/>
    <property type="evidence" value="ECO:0007669"/>
    <property type="project" value="InterPro"/>
</dbReference>
<evidence type="ECO:0000313" key="8">
    <source>
        <dbReference type="Proteomes" id="UP000505355"/>
    </source>
</evidence>
<evidence type="ECO:0000313" key="7">
    <source>
        <dbReference type="EMBL" id="QKJ30010.1"/>
    </source>
</evidence>
<keyword evidence="4 5" id="KW-0472">Membrane</keyword>
<dbReference type="Pfam" id="PF12698">
    <property type="entry name" value="ABC2_membrane_3"/>
    <property type="match status" value="1"/>
</dbReference>
<feature type="transmembrane region" description="Helical" evidence="5">
    <location>
        <begin position="362"/>
        <end position="381"/>
    </location>
</feature>
<dbReference type="PANTHER" id="PTHR43471">
    <property type="entry name" value="ABC TRANSPORTER PERMEASE"/>
    <property type="match status" value="1"/>
</dbReference>
<feature type="transmembrane region" description="Helical" evidence="5">
    <location>
        <begin position="21"/>
        <end position="44"/>
    </location>
</feature>
<dbReference type="AlphaFoldDB" id="A0A7D4QJY5"/>
<dbReference type="EMBL" id="CP054139">
    <property type="protein sequence ID" value="QKJ30010.1"/>
    <property type="molecule type" value="Genomic_DNA"/>
</dbReference>
<gene>
    <name evidence="7" type="ORF">HQ865_09655</name>
</gene>
<sequence>MNKVFLIIQREYMVRVKKKSFLLMTFLVPGLILIMYAVIGVLLVNKSGQELSVVNVIDKSGVFKGKFKDTKQVKFVTGEQDIVKAKAELKDHNTFYVLDIAADYTKKDAVQVYAAKTPGLEPSNQIENQMNDIATNDQMVKAGIDTASLHKIRSNIDVNTKQLTETGEKDAGVGAALAMSIAGAILVYISLFIYGAQVMRGVLEEKTSRIIEVVVSSVKPFQLMMGKIIGVGMVGLTQFMLWIILSAGVSVVATGVIFKNKVPAQTEIHGKKIVAPQSTVPQSPVVKFFSGIDSSNVVKELGGFIFYFLTGYLLYSALFAAVGSAVDSETETQQFMFPITLPLLFTYILSVSYLFQAPNSTLAVWLSMIPFTAPVVMMVRMPFDPPAWQIALSAFMMIVGFLFTTWVAARIYRVGILMYGKKTSYKELAKWFFYKE</sequence>
<feature type="transmembrane region" description="Helical" evidence="5">
    <location>
        <begin position="304"/>
        <end position="323"/>
    </location>
</feature>
<dbReference type="KEGG" id="mmab:HQ865_09655"/>
<keyword evidence="3 5" id="KW-1133">Transmembrane helix</keyword>
<dbReference type="PANTHER" id="PTHR43471:SF3">
    <property type="entry name" value="ABC TRANSPORTER PERMEASE PROTEIN NATB"/>
    <property type="match status" value="1"/>
</dbReference>
<evidence type="ECO:0000256" key="4">
    <source>
        <dbReference type="ARBA" id="ARBA00023136"/>
    </source>
</evidence>
<evidence type="ECO:0000259" key="6">
    <source>
        <dbReference type="Pfam" id="PF12698"/>
    </source>
</evidence>
<feature type="transmembrane region" description="Helical" evidence="5">
    <location>
        <begin position="387"/>
        <end position="412"/>
    </location>
</feature>
<dbReference type="InterPro" id="IPR013525">
    <property type="entry name" value="ABC2_TM"/>
</dbReference>